<dbReference type="GO" id="GO:0005524">
    <property type="term" value="F:ATP binding"/>
    <property type="evidence" value="ECO:0007669"/>
    <property type="project" value="InterPro"/>
</dbReference>
<evidence type="ECO:0000313" key="13">
    <source>
        <dbReference type="Proteomes" id="UP000693970"/>
    </source>
</evidence>
<comment type="subcellular location">
    <subcellularLocation>
        <location evidence="2">Chromosome</location>
    </subcellularLocation>
    <subcellularLocation>
        <location evidence="1">Nucleus</location>
    </subcellularLocation>
</comment>
<evidence type="ECO:0000256" key="6">
    <source>
        <dbReference type="ARBA" id="ARBA00022691"/>
    </source>
</evidence>
<dbReference type="InterPro" id="IPR000719">
    <property type="entry name" value="Prot_kinase_dom"/>
</dbReference>
<sequence length="1850" mass="206483">MSNSRWGPPISSSRSITPVPPSSGQQQSRSSNGNSSNAYYQSPFVSNLDFLKTEDPEFELIDTVEWGLDDASPTEELAAKPKPDRSDDPCGCVRPDDPTVMTCNGLHCVLFACQEECRSNCDAGEQCGNKRIQRRLWKRLEVFDAGKKGKGLRVLEDVKQGDLVTEYVGRAVNKLFLPRLFRRYTNERKLYIMALTGDVYLDARKKGGVARYINHSCNPNCVVERWKVRGILRAAVVARRDIPAGTELSFDYQWERKRGRAPTKCYCGDPNCRGTLEVPRSMEEEALERKLSQHWKKPLISRAGKEIVNRCIKLFSTETQEYYPADVIQYDEKTGKHLLMYRRDLDEVWEDLKKEDWMILDEEAEQFIIRKKSASNGTTSSSSGRSLLGAAYSTIPGMLLQGQQQQAVGLNYVYTYTPIKEALFNKHLIERCQRSCRVTITPQQYQQPELNIDDESSDNPEFQERVKMLQSSPDGSVWKLIIVGSDIVKARSILEKNVAFLMSKDSAASGKNESIDTLQNGNAEAPKFSEWKTTAVDGNSTEVILPRAIVDVVKKRLPHLREKCRSVKIDFVPSESKSKQFGKLNVSGTLVSDVDLAKDQLWNQLNSMCLEIGVPKTPFGIYKDLVFLGGIMSSSDFNRLLECDKTNNMPSTSSASSLKTVAGSSVTAVSLNQDAKEDLSKLSPFFSSFEATQRCTVWVQSDLDKGRIDGSNRLVDEATPNSPKKIYFGCDPKVVMKLWKLVEVRAAEVARGVKYLYLGPDRLYQPQLMQNNGQFFDFVKNITGASVSVDAMTGDHLRIDGAFGGFEKQPIELPTNFSEGERASLAEELIRLQIELYRDHCIRQESWMFGRDWALERKSALSYETTDALIIAPGASTFASRTSLSRNSSFDAKTLSNAAFEIADIASALEISGDTAAHASILMYRFITIVSQAHSVDTQIKIRDLIVVCIFIANKANKAAKWKRLDAILEAAYNVFYPGSQFDPTNKESTVWEERVISAEAEVLERLQHDFSCRGFQWIVAAATDSAGLSQEVVRDILSFSVCGAVLAAGPDLWLIYEEQYVFAASAAFMNASLHGLVAGLSVIPIKIFQAAELIVTSISSTTFGKKQADAHPLFTGGIRGLRDHLSRIKSSCAAMMSSEFGLALNVSENEQRHRIIRDRHKERRTYLGIQRALINESIIPAIDGIAAESNCGICIDKNQLGDFYDITLVGSWRAISIASYLLKDAVKGENKLGRPVEKKTHPENGLGSILAKGKPGWLRMKLLEDGWSGTIQSQISDQTVWNRKTGGRCCIPAKVKEADLRECGLRWWIPPRYGPSSTGSICDMFLVDGETKIDALGCLSYASQGETAAFSMLTASAERKSLSSKNSDRFVAVSLHRWPSEKVAAREQVKRKNSDMKKSKKPRKPIMEVGFSPGALQELQLLRQLHGLIDSPQGHPNLYLPIGVAMPSELEPSDKDDSIGPHNSSLDMKSIDEDIFSLTRSSLENEAAARKDQKRREMVNEPHLVFQPTPFVLQRFVSKKKKMDSEDSSQLLSPEIFASWCFDLLSAVLHCHENGIVLRSFQLDQIVVDHSGVAKIGSLYRSTAMSNRDEKMSNRKILDLARQKKTEEKSKRKDSRKGDTEDSEDILKDPYVSPEALLGSPKHTKETDMWSLGCMLSHLLLNKAVFPIKGRDRESLLTAMYKIVGVPASKTEKFPIDNFPLGVKFPFYTKPSKKYVPGVEKALTKMLKERGGGDEYNGAIDLISQMLRLDPEERITAKGGLQHEYISSFLEESAKQSFQEKFAQEWMTLKNKLTKSGMSDSDLAEKERGFKRNAMLMAASGASVNLGDDDGLYDLGDVLEVGSSKRKKT</sequence>
<dbReference type="GO" id="GO:0005694">
    <property type="term" value="C:chromosome"/>
    <property type="evidence" value="ECO:0007669"/>
    <property type="project" value="UniProtKB-SubCell"/>
</dbReference>
<evidence type="ECO:0000256" key="8">
    <source>
        <dbReference type="SAM" id="MobiDB-lite"/>
    </source>
</evidence>
<feature type="domain" description="Post-SET" evidence="11">
    <location>
        <begin position="261"/>
        <end position="277"/>
    </location>
</feature>
<dbReference type="GO" id="GO:0005634">
    <property type="term" value="C:nucleus"/>
    <property type="evidence" value="ECO:0007669"/>
    <property type="project" value="UniProtKB-SubCell"/>
</dbReference>
<organism evidence="12 13">
    <name type="scientific">Nitzschia inconspicua</name>
    <dbReference type="NCBI Taxonomy" id="303405"/>
    <lineage>
        <taxon>Eukaryota</taxon>
        <taxon>Sar</taxon>
        <taxon>Stramenopiles</taxon>
        <taxon>Ochrophyta</taxon>
        <taxon>Bacillariophyta</taxon>
        <taxon>Bacillariophyceae</taxon>
        <taxon>Bacillariophycidae</taxon>
        <taxon>Bacillariales</taxon>
        <taxon>Bacillariaceae</taxon>
        <taxon>Nitzschia</taxon>
    </lineage>
</organism>
<dbReference type="PROSITE" id="PS50280">
    <property type="entry name" value="SET"/>
    <property type="match status" value="1"/>
</dbReference>
<dbReference type="OrthoDB" id="422362at2759"/>
<gene>
    <name evidence="12" type="ORF">IV203_030059</name>
</gene>
<feature type="compositionally biased region" description="Low complexity" evidence="8">
    <location>
        <begin position="22"/>
        <end position="37"/>
    </location>
</feature>
<accession>A0A9K3LRW7</accession>
<dbReference type="Pfam" id="PF00069">
    <property type="entry name" value="Pkinase"/>
    <property type="match status" value="1"/>
</dbReference>
<feature type="region of interest" description="Disordered" evidence="8">
    <location>
        <begin position="1"/>
        <end position="38"/>
    </location>
</feature>
<keyword evidence="13" id="KW-1185">Reference proteome</keyword>
<dbReference type="Proteomes" id="UP000693970">
    <property type="component" value="Unassembled WGS sequence"/>
</dbReference>
<keyword evidence="5" id="KW-0808">Transferase</keyword>
<dbReference type="InterPro" id="IPR003616">
    <property type="entry name" value="Post-SET_dom"/>
</dbReference>
<reference evidence="12" key="1">
    <citation type="journal article" date="2021" name="Sci. Rep.">
        <title>Diploid genomic architecture of Nitzschia inconspicua, an elite biomass production diatom.</title>
        <authorList>
            <person name="Oliver A."/>
            <person name="Podell S."/>
            <person name="Pinowska A."/>
            <person name="Traller J.C."/>
            <person name="Smith S.R."/>
            <person name="McClure R."/>
            <person name="Beliaev A."/>
            <person name="Bohutskyi P."/>
            <person name="Hill E.A."/>
            <person name="Rabines A."/>
            <person name="Zheng H."/>
            <person name="Allen L.Z."/>
            <person name="Kuo A."/>
            <person name="Grigoriev I.V."/>
            <person name="Allen A.E."/>
            <person name="Hazlebeck D."/>
            <person name="Allen E.E."/>
        </authorList>
    </citation>
    <scope>NUCLEOTIDE SEQUENCE</scope>
    <source>
        <strain evidence="12">Hildebrandi</strain>
    </source>
</reference>
<dbReference type="PROSITE" id="PS50868">
    <property type="entry name" value="POST_SET"/>
    <property type="match status" value="1"/>
</dbReference>
<evidence type="ECO:0000259" key="9">
    <source>
        <dbReference type="PROSITE" id="PS50011"/>
    </source>
</evidence>
<evidence type="ECO:0000313" key="12">
    <source>
        <dbReference type="EMBL" id="KAG7367388.1"/>
    </source>
</evidence>
<feature type="compositionally biased region" description="Polar residues" evidence="8">
    <location>
        <begin position="1"/>
        <end position="16"/>
    </location>
</feature>
<comment type="caution">
    <text evidence="12">The sequence shown here is derived from an EMBL/GenBank/DDBJ whole genome shotgun (WGS) entry which is preliminary data.</text>
</comment>
<keyword evidence="3" id="KW-0158">Chromosome</keyword>
<dbReference type="EMBL" id="JAGRRH010000007">
    <property type="protein sequence ID" value="KAG7367388.1"/>
    <property type="molecule type" value="Genomic_DNA"/>
</dbReference>
<evidence type="ECO:0000259" key="10">
    <source>
        <dbReference type="PROSITE" id="PS50280"/>
    </source>
</evidence>
<keyword evidence="4" id="KW-0489">Methyltransferase</keyword>
<keyword evidence="7" id="KW-0539">Nucleus</keyword>
<dbReference type="PANTHER" id="PTHR22884">
    <property type="entry name" value="SET DOMAIN PROTEINS"/>
    <property type="match status" value="1"/>
</dbReference>
<dbReference type="InterPro" id="IPR001214">
    <property type="entry name" value="SET_dom"/>
</dbReference>
<dbReference type="GO" id="GO:0032259">
    <property type="term" value="P:methylation"/>
    <property type="evidence" value="ECO:0007669"/>
    <property type="project" value="UniProtKB-KW"/>
</dbReference>
<evidence type="ECO:0000256" key="7">
    <source>
        <dbReference type="ARBA" id="ARBA00023242"/>
    </source>
</evidence>
<feature type="region of interest" description="Disordered" evidence="8">
    <location>
        <begin position="1602"/>
        <end position="1627"/>
    </location>
</feature>
<evidence type="ECO:0000256" key="1">
    <source>
        <dbReference type="ARBA" id="ARBA00004123"/>
    </source>
</evidence>
<evidence type="ECO:0000256" key="5">
    <source>
        <dbReference type="ARBA" id="ARBA00022679"/>
    </source>
</evidence>
<feature type="domain" description="Protein kinase" evidence="9">
    <location>
        <begin position="1340"/>
        <end position="1767"/>
    </location>
</feature>
<evidence type="ECO:0000256" key="3">
    <source>
        <dbReference type="ARBA" id="ARBA00022454"/>
    </source>
</evidence>
<evidence type="ECO:0000256" key="4">
    <source>
        <dbReference type="ARBA" id="ARBA00022603"/>
    </source>
</evidence>
<protein>
    <submittedName>
        <fullName evidence="12">Nuclear protein SET</fullName>
    </submittedName>
</protein>
<name>A0A9K3LRW7_9STRA</name>
<dbReference type="GO" id="GO:0004672">
    <property type="term" value="F:protein kinase activity"/>
    <property type="evidence" value="ECO:0007669"/>
    <property type="project" value="InterPro"/>
</dbReference>
<dbReference type="InterPro" id="IPR050777">
    <property type="entry name" value="SET2_Histone-Lys_MeTrsfase"/>
</dbReference>
<dbReference type="PROSITE" id="PS50011">
    <property type="entry name" value="PROTEIN_KINASE_DOM"/>
    <property type="match status" value="1"/>
</dbReference>
<feature type="domain" description="SET" evidence="10">
    <location>
        <begin position="138"/>
        <end position="253"/>
    </location>
</feature>
<dbReference type="Pfam" id="PF00856">
    <property type="entry name" value="SET"/>
    <property type="match status" value="1"/>
</dbReference>
<evidence type="ECO:0000256" key="2">
    <source>
        <dbReference type="ARBA" id="ARBA00004286"/>
    </source>
</evidence>
<dbReference type="GO" id="GO:0008168">
    <property type="term" value="F:methyltransferase activity"/>
    <property type="evidence" value="ECO:0007669"/>
    <property type="project" value="UniProtKB-KW"/>
</dbReference>
<proteinExistence type="predicted"/>
<keyword evidence="6" id="KW-0949">S-adenosyl-L-methionine</keyword>
<evidence type="ECO:0000259" key="11">
    <source>
        <dbReference type="PROSITE" id="PS50868"/>
    </source>
</evidence>
<feature type="region of interest" description="Disordered" evidence="8">
    <location>
        <begin position="1390"/>
        <end position="1409"/>
    </location>
</feature>
<dbReference type="SMART" id="SM00220">
    <property type="entry name" value="S_TKc"/>
    <property type="match status" value="1"/>
</dbReference>
<dbReference type="SMART" id="SM00317">
    <property type="entry name" value="SET"/>
    <property type="match status" value="1"/>
</dbReference>
<reference evidence="12" key="2">
    <citation type="submission" date="2021-04" db="EMBL/GenBank/DDBJ databases">
        <authorList>
            <person name="Podell S."/>
        </authorList>
    </citation>
    <scope>NUCLEOTIDE SEQUENCE</scope>
    <source>
        <strain evidence="12">Hildebrandi</strain>
    </source>
</reference>